<feature type="region of interest" description="Disordered" evidence="1">
    <location>
        <begin position="57"/>
        <end position="88"/>
    </location>
</feature>
<evidence type="ECO:0000256" key="1">
    <source>
        <dbReference type="SAM" id="MobiDB-lite"/>
    </source>
</evidence>
<organism evidence="2 3">
    <name type="scientific">Penicillium chermesinum</name>
    <dbReference type="NCBI Taxonomy" id="63820"/>
    <lineage>
        <taxon>Eukaryota</taxon>
        <taxon>Fungi</taxon>
        <taxon>Dikarya</taxon>
        <taxon>Ascomycota</taxon>
        <taxon>Pezizomycotina</taxon>
        <taxon>Eurotiomycetes</taxon>
        <taxon>Eurotiomycetidae</taxon>
        <taxon>Eurotiales</taxon>
        <taxon>Aspergillaceae</taxon>
        <taxon>Penicillium</taxon>
    </lineage>
</organism>
<proteinExistence type="predicted"/>
<gene>
    <name evidence="2" type="ORF">N7468_004511</name>
</gene>
<accession>A0A9W9PBK4</accession>
<dbReference type="RefSeq" id="XP_058332811.1">
    <property type="nucleotide sequence ID" value="XM_058473808.1"/>
</dbReference>
<dbReference type="AlphaFoldDB" id="A0A9W9PBK4"/>
<feature type="region of interest" description="Disordered" evidence="1">
    <location>
        <begin position="1"/>
        <end position="30"/>
    </location>
</feature>
<protein>
    <submittedName>
        <fullName evidence="2">Uncharacterized protein</fullName>
    </submittedName>
</protein>
<name>A0A9W9PBK4_9EURO</name>
<dbReference type="EMBL" id="JAPQKS010000003">
    <property type="protein sequence ID" value="KAJ5239892.1"/>
    <property type="molecule type" value="Genomic_DNA"/>
</dbReference>
<evidence type="ECO:0000313" key="3">
    <source>
        <dbReference type="Proteomes" id="UP001150941"/>
    </source>
</evidence>
<reference evidence="2" key="2">
    <citation type="journal article" date="2023" name="IMA Fungus">
        <title>Comparative genomic study of the Penicillium genus elucidates a diverse pangenome and 15 lateral gene transfer events.</title>
        <authorList>
            <person name="Petersen C."/>
            <person name="Sorensen T."/>
            <person name="Nielsen M.R."/>
            <person name="Sondergaard T.E."/>
            <person name="Sorensen J.L."/>
            <person name="Fitzpatrick D.A."/>
            <person name="Frisvad J.C."/>
            <person name="Nielsen K.L."/>
        </authorList>
    </citation>
    <scope>NUCLEOTIDE SEQUENCE</scope>
    <source>
        <strain evidence="2">IBT 19713</strain>
    </source>
</reference>
<dbReference type="GeneID" id="83201111"/>
<sequence>MPPGLIHPARVRIPSSPKTHGDASTGATDALSHVGYPNFLLFTLPLTKVEYNLVTHRQEDGQSGRVSHRQEQPARVNRHRSNDVERGD</sequence>
<dbReference type="Proteomes" id="UP001150941">
    <property type="component" value="Unassembled WGS sequence"/>
</dbReference>
<feature type="compositionally biased region" description="Basic and acidic residues" evidence="1">
    <location>
        <begin position="57"/>
        <end position="72"/>
    </location>
</feature>
<keyword evidence="3" id="KW-1185">Reference proteome</keyword>
<comment type="caution">
    <text evidence="2">The sequence shown here is derived from an EMBL/GenBank/DDBJ whole genome shotgun (WGS) entry which is preliminary data.</text>
</comment>
<reference evidence="2" key="1">
    <citation type="submission" date="2022-11" db="EMBL/GenBank/DDBJ databases">
        <authorList>
            <person name="Petersen C."/>
        </authorList>
    </citation>
    <scope>NUCLEOTIDE SEQUENCE</scope>
    <source>
        <strain evidence="2">IBT 19713</strain>
    </source>
</reference>
<evidence type="ECO:0000313" key="2">
    <source>
        <dbReference type="EMBL" id="KAJ5239892.1"/>
    </source>
</evidence>